<protein>
    <submittedName>
        <fullName evidence="1">Uncharacterized protein</fullName>
    </submittedName>
</protein>
<organism evidence="1 2">
    <name type="scientific">Purpureocillium lilacinum</name>
    <name type="common">Paecilomyces lilacinus</name>
    <dbReference type="NCBI Taxonomy" id="33203"/>
    <lineage>
        <taxon>Eukaryota</taxon>
        <taxon>Fungi</taxon>
        <taxon>Dikarya</taxon>
        <taxon>Ascomycota</taxon>
        <taxon>Pezizomycotina</taxon>
        <taxon>Sordariomycetes</taxon>
        <taxon>Hypocreomycetidae</taxon>
        <taxon>Hypocreales</taxon>
        <taxon>Ophiocordycipitaceae</taxon>
        <taxon>Purpureocillium</taxon>
    </lineage>
</organism>
<gene>
    <name evidence="1" type="ORF">ACCO45_004491</name>
</gene>
<comment type="caution">
    <text evidence="1">The sequence shown here is derived from an EMBL/GenBank/DDBJ whole genome shotgun (WGS) entry which is preliminary data.</text>
</comment>
<proteinExistence type="predicted"/>
<sequence>MARAPPSPSPSWSDPKVVLVGHQLELVSKLERDLASCKSSAEKAIVCRQTRDSLLDDQENLEILSAICRDVMEGSEQDCTSYKHDRLWRQFTQLATKGARLRATRAKALQTVADRWGAQVLHHYGWGPTSHIYCQQLHAAAKEMDWPTFVRRLNRALLDRHWAKSLHVRPIPGSINPITPADIMKTREEARCNGVRLSKAKSPVTEQGPDAGHEAAKYESESHYRAANKLPANLGLDRFGVIVRKEFDNPPTNLVLAGQDGDRETTAPSAARNIASDRLPFNGHGGQVYAEAARLMPHANENSSPFPPSPPSSPDARMTPAFSSTADSVRGPLPNISHRKRAAPLAVRPVTKRRLIRPQLSTLPQTPKKFTAYLLATLQAQGSPLANQPQFLQSLEWAKEESKKCEGLQSVVSTTTSHCSNFAASPSEIPTATCRSASSFLDQVLLPSHATEHPAIRLVQHAGSRVPSLHPLRPGAAGPSPEATRVPTSPNLGCKNTSSATTSEPIEGDDFTLHTRQDRLAAHNGTLGPPRHIHTGQERFMPRAAEVATSDISLPRFQSSSFMLGKEQAIWALQNHNAQKFTMIVLQTAFDQNGRMGSCVTFTVPEPIAQKLTSRPGELPEQSSVAPVVPGYLTDITQRGAYSAVLNGSSYFLNIPRNPNQPFITVWTTLSVGKDISRTSCAPS</sequence>
<accession>A0ACC4E3R2</accession>
<evidence type="ECO:0000313" key="1">
    <source>
        <dbReference type="EMBL" id="KAL3962968.1"/>
    </source>
</evidence>
<evidence type="ECO:0000313" key="2">
    <source>
        <dbReference type="Proteomes" id="UP001638806"/>
    </source>
</evidence>
<keyword evidence="2" id="KW-1185">Reference proteome</keyword>
<dbReference type="EMBL" id="JBGNUJ010000003">
    <property type="protein sequence ID" value="KAL3962968.1"/>
    <property type="molecule type" value="Genomic_DNA"/>
</dbReference>
<reference evidence="1" key="1">
    <citation type="submission" date="2024-12" db="EMBL/GenBank/DDBJ databases">
        <title>Comparative genomics and development of molecular markers within Purpureocillium lilacinum and among Purpureocillium species.</title>
        <authorList>
            <person name="Yeh Z.-Y."/>
            <person name="Ni N.-T."/>
            <person name="Lo P.-H."/>
            <person name="Mushyakhwo K."/>
            <person name="Lin C.-F."/>
            <person name="Nai Y.-S."/>
        </authorList>
    </citation>
    <scope>NUCLEOTIDE SEQUENCE</scope>
    <source>
        <strain evidence="1">NCHU-NPUST-175</strain>
    </source>
</reference>
<name>A0ACC4E3R2_PURLI</name>
<dbReference type="Proteomes" id="UP001638806">
    <property type="component" value="Unassembled WGS sequence"/>
</dbReference>